<evidence type="ECO:0000256" key="3">
    <source>
        <dbReference type="ARBA" id="ARBA00022723"/>
    </source>
</evidence>
<comment type="caution">
    <text evidence="9">The sequence shown here is derived from an EMBL/GenBank/DDBJ whole genome shotgun (WGS) entry which is preliminary data.</text>
</comment>
<keyword evidence="6 8" id="KW-0411">Iron-sulfur</keyword>
<sequence length="70" mass="7128">MRVTVDAGRCVGSGMCVFTAGEVFDQDEDDGRAIVLRPEPPAGTRDAVRRAADLCPAGAIALSAPGTPVA</sequence>
<reference evidence="10" key="1">
    <citation type="journal article" date="2019" name="Int. J. Syst. Evol. Microbiol.">
        <title>The Global Catalogue of Microorganisms (GCM) 10K type strain sequencing project: providing services to taxonomists for standard genome sequencing and annotation.</title>
        <authorList>
            <consortium name="The Broad Institute Genomics Platform"/>
            <consortium name="The Broad Institute Genome Sequencing Center for Infectious Disease"/>
            <person name="Wu L."/>
            <person name="Ma J."/>
        </authorList>
    </citation>
    <scope>NUCLEOTIDE SEQUENCE [LARGE SCALE GENOMIC DNA]</scope>
    <source>
        <strain evidence="10">JCM 12607</strain>
    </source>
</reference>
<evidence type="ECO:0000313" key="10">
    <source>
        <dbReference type="Proteomes" id="UP001596915"/>
    </source>
</evidence>
<evidence type="ECO:0000313" key="9">
    <source>
        <dbReference type="EMBL" id="MFD0624875.1"/>
    </source>
</evidence>
<dbReference type="SUPFAM" id="SSF54862">
    <property type="entry name" value="4Fe-4S ferredoxins"/>
    <property type="match status" value="1"/>
</dbReference>
<dbReference type="PANTHER" id="PTHR36923:SF3">
    <property type="entry name" value="FERREDOXIN"/>
    <property type="match status" value="1"/>
</dbReference>
<organism evidence="9 10">
    <name type="scientific">Streptomyces sanglieri</name>
    <dbReference type="NCBI Taxonomy" id="193460"/>
    <lineage>
        <taxon>Bacteria</taxon>
        <taxon>Bacillati</taxon>
        <taxon>Actinomycetota</taxon>
        <taxon>Actinomycetes</taxon>
        <taxon>Kitasatosporales</taxon>
        <taxon>Streptomycetaceae</taxon>
        <taxon>Streptomyces</taxon>
    </lineage>
</organism>
<evidence type="ECO:0000256" key="4">
    <source>
        <dbReference type="ARBA" id="ARBA00022982"/>
    </source>
</evidence>
<keyword evidence="5 8" id="KW-0408">Iron</keyword>
<accession>A0ABW2WUC2</accession>
<dbReference type="PRINTS" id="PR00352">
    <property type="entry name" value="3FE4SFRDOXIN"/>
</dbReference>
<keyword evidence="10" id="KW-1185">Reference proteome</keyword>
<keyword evidence="4 8" id="KW-0249">Electron transport</keyword>
<dbReference type="InterPro" id="IPR051269">
    <property type="entry name" value="Fe-S_cluster_ET"/>
</dbReference>
<dbReference type="InterPro" id="IPR001080">
    <property type="entry name" value="3Fe4S_ferredoxin"/>
</dbReference>
<protein>
    <recommendedName>
        <fullName evidence="8">Ferredoxin</fullName>
    </recommendedName>
</protein>
<gene>
    <name evidence="9" type="ORF">ACFQ2K_21135</name>
</gene>
<name>A0ABW2WUC2_9ACTN</name>
<keyword evidence="3 8" id="KW-0479">Metal-binding</keyword>
<dbReference type="EMBL" id="JBHTGL010000008">
    <property type="protein sequence ID" value="MFD0624875.1"/>
    <property type="molecule type" value="Genomic_DNA"/>
</dbReference>
<evidence type="ECO:0000256" key="7">
    <source>
        <dbReference type="ARBA" id="ARBA00023291"/>
    </source>
</evidence>
<evidence type="ECO:0000256" key="5">
    <source>
        <dbReference type="ARBA" id="ARBA00023004"/>
    </source>
</evidence>
<keyword evidence="2 8" id="KW-0813">Transport</keyword>
<evidence type="ECO:0000256" key="8">
    <source>
        <dbReference type="RuleBase" id="RU368020"/>
    </source>
</evidence>
<proteinExistence type="predicted"/>
<evidence type="ECO:0000256" key="1">
    <source>
        <dbReference type="ARBA" id="ARBA00001927"/>
    </source>
</evidence>
<evidence type="ECO:0000256" key="6">
    <source>
        <dbReference type="ARBA" id="ARBA00023014"/>
    </source>
</evidence>
<dbReference type="Proteomes" id="UP001596915">
    <property type="component" value="Unassembled WGS sequence"/>
</dbReference>
<evidence type="ECO:0000256" key="2">
    <source>
        <dbReference type="ARBA" id="ARBA00022448"/>
    </source>
</evidence>
<dbReference type="Gene3D" id="3.30.70.20">
    <property type="match status" value="1"/>
</dbReference>
<keyword evidence="7" id="KW-0003">3Fe-4S</keyword>
<dbReference type="PANTHER" id="PTHR36923">
    <property type="entry name" value="FERREDOXIN"/>
    <property type="match status" value="1"/>
</dbReference>
<comment type="cofactor">
    <cofactor evidence="1">
        <name>[3Fe-4S] cluster</name>
        <dbReference type="ChEBI" id="CHEBI:21137"/>
    </cofactor>
</comment>
<dbReference type="Pfam" id="PF13370">
    <property type="entry name" value="Fer4_13"/>
    <property type="match status" value="1"/>
</dbReference>
<comment type="function">
    <text evidence="8">Ferredoxins are iron-sulfur proteins that transfer electrons in a wide variety of metabolic reactions.</text>
</comment>